<dbReference type="Proteomes" id="UP000433050">
    <property type="component" value="Unassembled WGS sequence"/>
</dbReference>
<dbReference type="AlphaFoldDB" id="A0A5S9PJE6"/>
<name>A0A5S9PJE6_9HYPH</name>
<evidence type="ECO:0000313" key="2">
    <source>
        <dbReference type="EMBL" id="CAA0104185.1"/>
    </source>
</evidence>
<dbReference type="InterPro" id="IPR028250">
    <property type="entry name" value="DsbDN"/>
</dbReference>
<evidence type="ECO:0000313" key="3">
    <source>
        <dbReference type="Proteomes" id="UP000433050"/>
    </source>
</evidence>
<organism evidence="2 3">
    <name type="scientific">Starkeya nomas</name>
    <dbReference type="NCBI Taxonomy" id="2666134"/>
    <lineage>
        <taxon>Bacteria</taxon>
        <taxon>Pseudomonadati</taxon>
        <taxon>Pseudomonadota</taxon>
        <taxon>Alphaproteobacteria</taxon>
        <taxon>Hyphomicrobiales</taxon>
        <taxon>Xanthobacteraceae</taxon>
        <taxon>Starkeya</taxon>
    </lineage>
</organism>
<keyword evidence="3" id="KW-1185">Reference proteome</keyword>
<feature type="domain" description="Thiol:disulfide interchange protein DsbD N-terminal" evidence="1">
    <location>
        <begin position="67"/>
        <end position="177"/>
    </location>
</feature>
<gene>
    <name evidence="2" type="ORF">STARVERO_03100</name>
</gene>
<proteinExistence type="predicted"/>
<dbReference type="Pfam" id="PF11412">
    <property type="entry name" value="DsbD_N"/>
    <property type="match status" value="1"/>
</dbReference>
<accession>A0A5S9PJE6</accession>
<evidence type="ECO:0000259" key="1">
    <source>
        <dbReference type="Pfam" id="PF11412"/>
    </source>
</evidence>
<sequence>MKVRRRRFRNATGNATALGMISDLRSDLRLAAFCALAAVPFLGAGAARAELMSDWSSPVGTAVRLVAGAPDGKAVTGGVEIRLTPGWKTYWRYPGDSGVPPHFDWSGSQNVENIEVLWPAPVRFDDGGSFSIGYKRDVVIPFRVIPRDAGKPVELRLNLDFAVCEKICQPASASLTLDVPSDGAAPSPPMLVNALATVPRTTQIGAAGEPAIASAELREGGDGPSIHIEAHVADAAKADLFVEGPNEDWALPLPSRETGPDGRTVFVLPVDGVPKGADIAATKLRFTLVDGNRAVEVDAPLSAR</sequence>
<reference evidence="2 3" key="1">
    <citation type="submission" date="2019-12" db="EMBL/GenBank/DDBJ databases">
        <authorList>
            <person name="Reyes-Prieto M."/>
        </authorList>
    </citation>
    <scope>NUCLEOTIDE SEQUENCE [LARGE SCALE GENOMIC DNA]</scope>
    <source>
        <strain evidence="2">HF14-78462</strain>
    </source>
</reference>
<protein>
    <recommendedName>
        <fullName evidence="1">Thiol:disulfide interchange protein DsbD N-terminal domain-containing protein</fullName>
    </recommendedName>
</protein>
<dbReference type="EMBL" id="CACSAS010000001">
    <property type="protein sequence ID" value="CAA0104185.1"/>
    <property type="molecule type" value="Genomic_DNA"/>
</dbReference>